<dbReference type="RefSeq" id="WP_168628484.1">
    <property type="nucleotide sequence ID" value="NZ_BONL01000030.1"/>
</dbReference>
<dbReference type="Pfam" id="PF17963">
    <property type="entry name" value="Big_9"/>
    <property type="match status" value="3"/>
</dbReference>
<evidence type="ECO:0000313" key="3">
    <source>
        <dbReference type="Proteomes" id="UP000581206"/>
    </source>
</evidence>
<accession>A0A7X6QXS9</accession>
<organism evidence="2 3">
    <name type="scientific">Cellulomonas denverensis</name>
    <dbReference type="NCBI Taxonomy" id="264297"/>
    <lineage>
        <taxon>Bacteria</taxon>
        <taxon>Bacillati</taxon>
        <taxon>Actinomycetota</taxon>
        <taxon>Actinomycetes</taxon>
        <taxon>Micrococcales</taxon>
        <taxon>Cellulomonadaceae</taxon>
        <taxon>Cellulomonas</taxon>
    </lineage>
</organism>
<evidence type="ECO:0008006" key="4">
    <source>
        <dbReference type="Google" id="ProtNLM"/>
    </source>
</evidence>
<evidence type="ECO:0000256" key="1">
    <source>
        <dbReference type="SAM" id="MobiDB-lite"/>
    </source>
</evidence>
<gene>
    <name evidence="2" type="ORF">HGA03_01750</name>
</gene>
<name>A0A7X6QXS9_9CELL</name>
<dbReference type="Proteomes" id="UP000581206">
    <property type="component" value="Unassembled WGS sequence"/>
</dbReference>
<feature type="compositionally biased region" description="Pro residues" evidence="1">
    <location>
        <begin position="1968"/>
        <end position="1978"/>
    </location>
</feature>
<dbReference type="InterPro" id="IPR011041">
    <property type="entry name" value="Quinoprot_gluc/sorb_DH_b-prop"/>
</dbReference>
<dbReference type="EMBL" id="JAAXOX010000001">
    <property type="protein sequence ID" value="NKY21385.1"/>
    <property type="molecule type" value="Genomic_DNA"/>
</dbReference>
<feature type="region of interest" description="Disordered" evidence="1">
    <location>
        <begin position="1964"/>
        <end position="1984"/>
    </location>
</feature>
<dbReference type="SUPFAM" id="SSF50952">
    <property type="entry name" value="Soluble quinoprotein glucose dehydrogenase"/>
    <property type="match status" value="1"/>
</dbReference>
<proteinExistence type="predicted"/>
<protein>
    <recommendedName>
        <fullName evidence="4">Fibronectin type-III domain-containing protein</fullName>
    </recommendedName>
</protein>
<reference evidence="2 3" key="1">
    <citation type="submission" date="2020-04" db="EMBL/GenBank/DDBJ databases">
        <title>MicrobeNet Type strains.</title>
        <authorList>
            <person name="Nicholson A.C."/>
        </authorList>
    </citation>
    <scope>NUCLEOTIDE SEQUENCE [LARGE SCALE GENOMIC DNA]</scope>
    <source>
        <strain evidence="2 3">ATCC BAA-788</strain>
    </source>
</reference>
<sequence length="1984" mass="203491">MRTRTRRRRPIAAVVAAVLAVGAGVGAVLSPGYDTQEVATTETAVWVTRDDGQYARFHTDVGQIDTVRRVTEPTRVIQHGADAAVVAQGGRSLWPVDAGNPVDLVPEQDGTATAGTSTAEGTTEVVAGGDVLAQLTDTGQVWTQRLADAGHRSPVRLYPEPVAEEDDPQESAPAGAVAVDPDGLVAVYVPGDGVVRLLDAETGLAVADPEPVPQAPASAEVQLTVVEGRWVLVDPTAGRLWWSGGDGPHPVDLADDAQLQRATAQGGPVYLADRDGLVAVDHADGSSRRVVEATGTPAQPVVLDDGTALAAWLTTTGGTLWVSTQDQPRALTVPSDTLDQAAQVRPVLSDNGARAVLSESGSGLLWTVPDGQVVPVEQWAPLDRSTTETGTRQVEEVVEQHPPVAAPDTFGVRAGADVRLPVLLNDHDPNVGDVLTIVPESLAEGLAPGEFGTIRLAENDQLVVAQVSATTGSATFSYRVTDGFAVSEPATVTLQVVDEETSTPPQWCAVQGCTQTWPTATLSPGGTARVRVLDAWVDAEGDPLVLAGAQVDDPAVPVRVVAAADGTVTVQHTDPNAGPLTTSVTTTVVDARGETATRGLTVAVSASPALELEPIALVATPGVATVVHLPDHVLSGSGSVQVQDAVAATASAADLVIDVNARAGSVSITARSTGQFLLTYRLRDLVTGQEQSAQIRVICPEAASELTLAPMTAVVRARQDSTVDVLDAVRGVSDRVVQISSATSSDPALGVDVVDGAMLRLRGSTQDGRPGPVGTVRVAVTDGANAHAEGTVTVFLAEEPTGQPPIAVPDAAVVRAGEQVDVEVLANDVAPGGAELTLLPEVAGSDAEGELVFAAGDVLRYLAPSEPGTYRVDYGVALATDPSALATAAVTLTVVAEDTNRPPVPTTLVARVVAGATVEIPFDGRQIDPDGDPVAVIGVDQPDAGTGFARVNEIADAIVYQAPATARAGDQVRFGYTVRDARGATATAEVRIAVLDGSGPLAPIAYADRVRVEAGLSTPIRIEPLVNDLDPAGGTLSVVGLRPDAPAGSGEERRLSGLLDPATSLSDGTVQLRPGDQLGTHAYWYTVRSSTTGSTAEGLIVLDVIAAATAEPPLVTDTVLTARQRTELPGVGIDVLAGKVSWPTGAPGTLRVEVWGPAASRYSVVDGTRIAGPLPTEGALVPFAITGADHAGRTARTYAFLRIPPFDDMRVAARTDVAPVPVAEGDTVSADLSGRVHLAPGDRIEVRTAAAVRGNRPQASCAVEQGTLRYIAGNGAPWTDTCPVAVRLAGQETWTDLLVPIQVTPRSPQAVLTALSRTVSPGSSDTIDLMTLVSWEGGRVGDESALAFRIGATGSAFTVDQRGRTLTVAASVGAVPGTRVSLPIRVDAYGGLSTTVELVVGQTSPDTPRGATVTSSCDVSRGPNCTVTLVGVAGEHDPFAGRPGGGLRVERIGSSTGAVSCPAAEVRLRDATSVQVTWPAEPKPAGGSCTVPFTVADAQGRVGTGVLHLDVRGYPAAPGSVELRDFSAGSVTLDVHLATAATAHPAVSSVGIYEDGRAVAASCAAAGPGRFRCTVAGLSNGEQHAYTARSRNPVGESDDSTPVRAWAYQAPSISVSAAPVFDGGRTTAAQGVARVTLTSGSDVSAFEIEGRPEPVTRTGDTTTVDLVLGVGTHTVQVTPVSRFAPPIGAQDSRGAAGQTQVTVAGLPKVEPGTAQVQGRSIVVGGAGVDANGSTRPTELVYLLADHAGLTCRSGPSGELVVQGTPLRRQTSGTFSDLANDTQYWVTVCGGNGFGAVAANPPGELIVFQADPPTVNRGYSINARATVRGATSEFTRVTEPRVSAASGLHLWYSTDGVTWSQTFALPSDRVPDQVLVRQCSRSDAARCSAPAPVPAQEGSARAPVIVTTTAGTCSATEPPFTLSSGPLTGRASADPAIVGDQVTWTLNWVAGGPYDGLEPVRAATCTLPAPEPEPEPGPQEPAGES</sequence>
<keyword evidence="3" id="KW-1185">Reference proteome</keyword>
<evidence type="ECO:0000313" key="2">
    <source>
        <dbReference type="EMBL" id="NKY21385.1"/>
    </source>
</evidence>
<comment type="caution">
    <text evidence="2">The sequence shown here is derived from an EMBL/GenBank/DDBJ whole genome shotgun (WGS) entry which is preliminary data.</text>
</comment>